<geneLocation type="plasmid" evidence="2 3">
    <name>pSymB</name>
</geneLocation>
<gene>
    <name evidence="2" type="ORF">SM_b20779</name>
</gene>
<reference evidence="2 3" key="1">
    <citation type="journal article" date="2001" name="Proc. Natl. Acad. Sci. U.S.A.">
        <title>The complete sequence of the 1,683-kb pSymB megaplasmid from the N2-fixing endosymbiont Sinorhizobium meliloti.</title>
        <authorList>
            <person name="Finan T.M."/>
            <person name="Weidner S."/>
            <person name="Wong K."/>
            <person name="Buhrmester J."/>
            <person name="Chain P."/>
            <person name="Vorholter F.J."/>
            <person name="Hernandez-Lucas I."/>
            <person name="Becker A."/>
            <person name="Cowie A."/>
            <person name="Gouzy J."/>
            <person name="Golding B."/>
            <person name="Puhler A."/>
        </authorList>
    </citation>
    <scope>NUCLEOTIDE SEQUENCE [LARGE SCALE GENOMIC DNA]</scope>
    <source>
        <strain evidence="2 3">1021</strain>
        <plasmid evidence="3">Plasmid pSymB</plasmid>
    </source>
</reference>
<evidence type="ECO:0000313" key="3">
    <source>
        <dbReference type="Proteomes" id="UP000001976"/>
    </source>
</evidence>
<proteinExistence type="predicted"/>
<dbReference type="Proteomes" id="UP000001976">
    <property type="component" value="Plasmid pSymB"/>
</dbReference>
<reference evidence="3" key="2">
    <citation type="journal article" date="2001" name="Science">
        <title>The composite genome of the legume symbiont Sinorhizobium meliloti.</title>
        <authorList>
            <person name="Galibert F."/>
            <person name="Finan T.M."/>
            <person name="Long S.R."/>
            <person name="Puehler A."/>
            <person name="Abola P."/>
            <person name="Ampe F."/>
            <person name="Barloy-Hubler F."/>
            <person name="Barnett M.J."/>
            <person name="Becker A."/>
            <person name="Boistard P."/>
            <person name="Bothe G."/>
            <person name="Boutry M."/>
            <person name="Bowser L."/>
            <person name="Buhrmester J."/>
            <person name="Cadieu E."/>
            <person name="Capela D."/>
            <person name="Chain P."/>
            <person name="Cowie A."/>
            <person name="Davis R.W."/>
            <person name="Dreano S."/>
            <person name="Federspiel N.A."/>
            <person name="Fisher R.F."/>
            <person name="Gloux S."/>
            <person name="Godrie T."/>
            <person name="Goffeau A."/>
            <person name="Golding B."/>
            <person name="Gouzy J."/>
            <person name="Gurjal M."/>
            <person name="Hernandez-Lucas I."/>
            <person name="Hong A."/>
            <person name="Huizar L."/>
            <person name="Hyman R.W."/>
            <person name="Jones T."/>
            <person name="Kahn D."/>
            <person name="Kahn M.L."/>
            <person name="Kalman S."/>
            <person name="Keating D.H."/>
            <person name="Kiss E."/>
            <person name="Komp C."/>
            <person name="Lelaure V."/>
            <person name="Masuy D."/>
            <person name="Palm C."/>
            <person name="Peck M.C."/>
            <person name="Pohl T.M."/>
            <person name="Portetelle D."/>
            <person name="Purnelle B."/>
            <person name="Ramsperger U."/>
            <person name="Surzycki R."/>
            <person name="Thebault P."/>
            <person name="Vandenbol M."/>
            <person name="Vorhoelter F.J."/>
            <person name="Weidner S."/>
            <person name="Wells D.H."/>
            <person name="Wong K."/>
            <person name="Yeh K.-C."/>
            <person name="Batut J."/>
        </authorList>
    </citation>
    <scope>NUCLEOTIDE SEQUENCE [LARGE SCALE GENOMIC DNA]</scope>
    <source>
        <strain evidence="3">1021</strain>
        <plasmid evidence="3">Plasmid pSymB</plasmid>
    </source>
</reference>
<keyword evidence="3" id="KW-1185">Reference proteome</keyword>
<name>Q92TN7_RHIME</name>
<dbReference type="KEGG" id="sme:SM_b20779"/>
<evidence type="ECO:0000313" key="2">
    <source>
        <dbReference type="EMBL" id="CAC49871.2"/>
    </source>
</evidence>
<dbReference type="HOGENOM" id="CLU_1795198_0_0_5"/>
<organism evidence="2 3">
    <name type="scientific">Rhizobium meliloti (strain 1021)</name>
    <name type="common">Ensifer meliloti</name>
    <name type="synonym">Sinorhizobium meliloti</name>
    <dbReference type="NCBI Taxonomy" id="266834"/>
    <lineage>
        <taxon>Bacteria</taxon>
        <taxon>Pseudomonadati</taxon>
        <taxon>Pseudomonadota</taxon>
        <taxon>Alphaproteobacteria</taxon>
        <taxon>Hyphomicrobiales</taxon>
        <taxon>Rhizobiaceae</taxon>
        <taxon>Sinorhizobium/Ensifer group</taxon>
        <taxon>Sinorhizobium</taxon>
    </lineage>
</organism>
<keyword evidence="2" id="KW-0614">Plasmid</keyword>
<dbReference type="OrthoDB" id="4129531at1224"/>
<feature type="region of interest" description="Disordered" evidence="1">
    <location>
        <begin position="69"/>
        <end position="107"/>
    </location>
</feature>
<evidence type="ECO:0000256" key="1">
    <source>
        <dbReference type="SAM" id="MobiDB-lite"/>
    </source>
</evidence>
<feature type="non-terminal residue" evidence="2">
    <location>
        <position position="144"/>
    </location>
</feature>
<protein>
    <submittedName>
        <fullName evidence="2">Uncharacterized protein</fullName>
    </submittedName>
</protein>
<accession>Q92TN7</accession>
<sequence length="144" mass="16021">MGAEIVQDDDVAGFEFRHQNLLDIDAEAFAIDRAIEDKGSADAVGPECGDKGHGVPMAEGGVAHQSFAARRPAPQRRHVRLRPGVSRPEEFHQPASRRTVREPLDSHRSHQVNVFVPNAFQCTNSPGFSRASFRKKRLARVLWD</sequence>
<dbReference type="EMBL" id="AL591985">
    <property type="protein sequence ID" value="CAC49871.2"/>
    <property type="molecule type" value="Genomic_DNA"/>
</dbReference>
<dbReference type="AlphaFoldDB" id="Q92TN7"/>
<dbReference type="EnsemblBacteria" id="CAC49871">
    <property type="protein sequence ID" value="CAC49871"/>
    <property type="gene ID" value="SM_b20779"/>
</dbReference>